<keyword evidence="6" id="KW-0449">Lipoprotein</keyword>
<reference evidence="9" key="2">
    <citation type="journal article" date="2014" name="Mol. Biochem. Parasitol.">
        <title>Capturing the variant surface glycoprotein repertoire (the VSGnome) of Trypanosoma brucei Lister 427.</title>
        <authorList>
            <person name="Cross G.A."/>
            <person name="Kim H.S."/>
            <person name="Wickstead B."/>
        </authorList>
    </citation>
    <scope>NUCLEOTIDE SEQUENCE</scope>
    <source>
        <strain evidence="9">Lister 427</strain>
    </source>
</reference>
<evidence type="ECO:0000313" key="9">
    <source>
        <dbReference type="EMBL" id="AGH59082.1"/>
    </source>
</evidence>
<name>M4SWG3_9TRYP</name>
<protein>
    <submittedName>
        <fullName evidence="9">Variant surface glycoprotein 3033</fullName>
    </submittedName>
</protein>
<reference evidence="9" key="1">
    <citation type="submission" date="2013-02" db="EMBL/GenBank/DDBJ databases">
        <authorList>
            <person name="Cross G.A.M."/>
            <person name="Kim H.-S."/>
            <person name="Wickstead B."/>
        </authorList>
    </citation>
    <scope>NUCLEOTIDE SEQUENCE</scope>
    <source>
        <strain evidence="9">Lister 427</strain>
    </source>
</reference>
<dbReference type="Gene3D" id="1.10.470.10">
    <property type="entry name" value="Variant Surface Glycoprotein, subunit A, domain 2"/>
    <property type="match status" value="1"/>
</dbReference>
<keyword evidence="7" id="KW-0175">Coiled coil</keyword>
<evidence type="ECO:0000256" key="3">
    <source>
        <dbReference type="ARBA" id="ARBA00022622"/>
    </source>
</evidence>
<evidence type="ECO:0000256" key="5">
    <source>
        <dbReference type="ARBA" id="ARBA00023180"/>
    </source>
</evidence>
<proteinExistence type="predicted"/>
<evidence type="ECO:0000256" key="6">
    <source>
        <dbReference type="ARBA" id="ARBA00023288"/>
    </source>
</evidence>
<dbReference type="Gene3D" id="3.90.150.10">
    <property type="entry name" value="Variant Surface Glycoprotein, subunit A domain 1"/>
    <property type="match status" value="1"/>
</dbReference>
<keyword evidence="5" id="KW-0325">Glycoprotein</keyword>
<evidence type="ECO:0000259" key="8">
    <source>
        <dbReference type="Pfam" id="PF00913"/>
    </source>
</evidence>
<keyword evidence="4" id="KW-0472">Membrane</keyword>
<sequence length="480" mass="49795">KLCKLTAFLAKLPGDGIAKLQAEETALGAAQEAAALAGAAAAAATSQDAILVFQATAAAAAACGETAATGLAAKAASAVSAAAQGAKEVGHIAEMVNFLKQAGAGGGGTGYCLTKISDENAAADGSEAELNCDKQELQFAPNLLQYAADDITDDGFPALPGADAKSTTANNKCKLFHKANAGANSGDLFQTPGLRTFMNGMLTVTTVATSAPDSLSIGGISGIATGGKSRPGALLGQLYDGVQDLKKLQTGGCGTDSKTAVTKVIDGGQVHTLLSTLLQATGSDTDKANAEQRATKMLERVAGSPSGLGPEIFKKITEQQAMHIDGSKATPKQLKQITGAANHRLTELYHTMMAEKNLVDLQKKIEDLASQTAAASKKTPTKKDCKEHTEKDACQNAGCKFDGSKKMMKKAFQTLKQKHKRKMEEMGKRAQLLLAEGNPKSNANLRIVSGKVKLAKTLVFFVNKKFTLSMAVAFVSLVKF</sequence>
<accession>M4SWG3</accession>
<dbReference type="AlphaFoldDB" id="M4SWG3"/>
<keyword evidence="3" id="KW-0336">GPI-anchor</keyword>
<evidence type="ECO:0000256" key="7">
    <source>
        <dbReference type="SAM" id="Coils"/>
    </source>
</evidence>
<dbReference type="VEuPathDB" id="TriTrypDB:Tb427_000526600"/>
<feature type="coiled-coil region" evidence="7">
    <location>
        <begin position="351"/>
        <end position="378"/>
    </location>
</feature>
<dbReference type="SUPFAM" id="SSF58087">
    <property type="entry name" value="Variant surface glycoprotein (N-terminal domain)"/>
    <property type="match status" value="1"/>
</dbReference>
<dbReference type="Pfam" id="PF00913">
    <property type="entry name" value="Trypan_glycop"/>
    <property type="match status" value="1"/>
</dbReference>
<dbReference type="GO" id="GO:0005886">
    <property type="term" value="C:plasma membrane"/>
    <property type="evidence" value="ECO:0007669"/>
    <property type="project" value="UniProtKB-SubCell"/>
</dbReference>
<comment type="subcellular location">
    <subcellularLocation>
        <location evidence="1">Cell membrane</location>
        <topology evidence="1">Lipid-anchor</topology>
        <topology evidence="1">GPI-anchor</topology>
    </subcellularLocation>
</comment>
<dbReference type="GO" id="GO:0042783">
    <property type="term" value="P:symbiont-mediated evasion of host immune response"/>
    <property type="evidence" value="ECO:0007669"/>
    <property type="project" value="InterPro"/>
</dbReference>
<dbReference type="InterPro" id="IPR001812">
    <property type="entry name" value="Trypano_VSG_A_N_dom"/>
</dbReference>
<feature type="domain" description="Trypanosome variant surface glycoprotein A-type N-terminal" evidence="8">
    <location>
        <begin position="2"/>
        <end position="348"/>
    </location>
</feature>
<feature type="non-terminal residue" evidence="9">
    <location>
        <position position="1"/>
    </location>
</feature>
<keyword evidence="2" id="KW-1003">Cell membrane</keyword>
<dbReference type="EMBL" id="KC611651">
    <property type="protein sequence ID" value="AGH59082.1"/>
    <property type="molecule type" value="Genomic_DNA"/>
</dbReference>
<evidence type="ECO:0000256" key="2">
    <source>
        <dbReference type="ARBA" id="ARBA00022475"/>
    </source>
</evidence>
<evidence type="ECO:0000256" key="4">
    <source>
        <dbReference type="ARBA" id="ARBA00023136"/>
    </source>
</evidence>
<organism evidence="9">
    <name type="scientific">Trypanosoma brucei</name>
    <dbReference type="NCBI Taxonomy" id="5691"/>
    <lineage>
        <taxon>Eukaryota</taxon>
        <taxon>Discoba</taxon>
        <taxon>Euglenozoa</taxon>
        <taxon>Kinetoplastea</taxon>
        <taxon>Metakinetoplastina</taxon>
        <taxon>Trypanosomatida</taxon>
        <taxon>Trypanosomatidae</taxon>
        <taxon>Trypanosoma</taxon>
    </lineage>
</organism>
<dbReference type="GO" id="GO:0098552">
    <property type="term" value="C:side of membrane"/>
    <property type="evidence" value="ECO:0007669"/>
    <property type="project" value="UniProtKB-KW"/>
</dbReference>
<evidence type="ECO:0000256" key="1">
    <source>
        <dbReference type="ARBA" id="ARBA00004609"/>
    </source>
</evidence>